<comment type="caution">
    <text evidence="3">The sequence shown here is derived from an EMBL/GenBank/DDBJ whole genome shotgun (WGS) entry which is preliminary data.</text>
</comment>
<evidence type="ECO:0000259" key="2">
    <source>
        <dbReference type="SMART" id="SM00014"/>
    </source>
</evidence>
<dbReference type="InterPro" id="IPR036938">
    <property type="entry name" value="PAP2/HPO_sf"/>
</dbReference>
<proteinExistence type="predicted"/>
<evidence type="ECO:0000313" key="3">
    <source>
        <dbReference type="EMBL" id="MBB1160196.1"/>
    </source>
</evidence>
<organism evidence="3 4">
    <name type="scientific">Amycolatopsis dendrobii</name>
    <dbReference type="NCBI Taxonomy" id="2760662"/>
    <lineage>
        <taxon>Bacteria</taxon>
        <taxon>Bacillati</taxon>
        <taxon>Actinomycetota</taxon>
        <taxon>Actinomycetes</taxon>
        <taxon>Pseudonocardiales</taxon>
        <taxon>Pseudonocardiaceae</taxon>
        <taxon>Amycolatopsis</taxon>
    </lineage>
</organism>
<dbReference type="Proteomes" id="UP000526734">
    <property type="component" value="Unassembled WGS sequence"/>
</dbReference>
<dbReference type="InterPro" id="IPR000326">
    <property type="entry name" value="PAP2/HPO"/>
</dbReference>
<keyword evidence="4" id="KW-1185">Reference proteome</keyword>
<feature type="transmembrane region" description="Helical" evidence="1">
    <location>
        <begin position="123"/>
        <end position="142"/>
    </location>
</feature>
<feature type="transmembrane region" description="Helical" evidence="1">
    <location>
        <begin position="52"/>
        <end position="76"/>
    </location>
</feature>
<dbReference type="Gene3D" id="1.20.144.10">
    <property type="entry name" value="Phosphatidic acid phosphatase type 2/haloperoxidase"/>
    <property type="match status" value="1"/>
</dbReference>
<dbReference type="AlphaFoldDB" id="A0A7W3ZG09"/>
<feature type="transmembrane region" description="Helical" evidence="1">
    <location>
        <begin position="83"/>
        <end position="103"/>
    </location>
</feature>
<dbReference type="SMART" id="SM00014">
    <property type="entry name" value="acidPPc"/>
    <property type="match status" value="1"/>
</dbReference>
<sequence length="209" mass="22607">MTMPRVRWIVTGVVLFAAFLWLGSLVDRQPLQLDVEVATSLQGQDTRPAGQVAGVVTNVLGPVLPYVLGVVLAAIVLRDRSQLSLCVRLAAVLVLCRLTSLAFKPVFQRQRPRVYPDLSYPSGHVVSVAATSLVVVLLCVWLRPRFVRWAIWISAAATVLAAACRIVLGVHWVTDTIGAVLAVLGVGLVSATALRLIPFPARERRSLDG</sequence>
<accession>A0A7W3ZG09</accession>
<dbReference type="EMBL" id="JACGZW010000028">
    <property type="protein sequence ID" value="MBB1160196.1"/>
    <property type="molecule type" value="Genomic_DNA"/>
</dbReference>
<keyword evidence="1" id="KW-1133">Transmembrane helix</keyword>
<protein>
    <submittedName>
        <fullName evidence="3">Phosphatase PAP2 family protein</fullName>
    </submittedName>
</protein>
<reference evidence="3 4" key="1">
    <citation type="submission" date="2020-08" db="EMBL/GenBank/DDBJ databases">
        <title>Amycolatopsis sp. nov. DR6-1 isolated from Dendrobium heterocarpum.</title>
        <authorList>
            <person name="Tedsree N."/>
            <person name="Kuncharoen N."/>
            <person name="Likhitwitayawuid K."/>
            <person name="Tanasupawat S."/>
        </authorList>
    </citation>
    <scope>NUCLEOTIDE SEQUENCE [LARGE SCALE GENOMIC DNA]</scope>
    <source>
        <strain evidence="3 4">DR6-1</strain>
    </source>
</reference>
<evidence type="ECO:0000256" key="1">
    <source>
        <dbReference type="SAM" id="Phobius"/>
    </source>
</evidence>
<dbReference type="RefSeq" id="WP_182896817.1">
    <property type="nucleotide sequence ID" value="NZ_JACGZW010000028.1"/>
</dbReference>
<dbReference type="Pfam" id="PF01569">
    <property type="entry name" value="PAP2"/>
    <property type="match status" value="1"/>
</dbReference>
<feature type="domain" description="Phosphatidic acid phosphatase type 2/haloperoxidase" evidence="2">
    <location>
        <begin position="84"/>
        <end position="191"/>
    </location>
</feature>
<feature type="transmembrane region" description="Helical" evidence="1">
    <location>
        <begin position="149"/>
        <end position="170"/>
    </location>
</feature>
<keyword evidence="1" id="KW-0472">Membrane</keyword>
<dbReference type="SUPFAM" id="SSF48317">
    <property type="entry name" value="Acid phosphatase/Vanadium-dependent haloperoxidase"/>
    <property type="match status" value="1"/>
</dbReference>
<keyword evidence="1" id="KW-0812">Transmembrane</keyword>
<feature type="transmembrane region" description="Helical" evidence="1">
    <location>
        <begin position="176"/>
        <end position="197"/>
    </location>
</feature>
<name>A0A7W3ZG09_9PSEU</name>
<evidence type="ECO:0000313" key="4">
    <source>
        <dbReference type="Proteomes" id="UP000526734"/>
    </source>
</evidence>
<gene>
    <name evidence="3" type="ORF">H4281_44215</name>
</gene>